<keyword evidence="1" id="KW-0732">Signal</keyword>
<sequence length="86" mass="8817">MQLSWMLTSALAVATAQACYFTVHSSTVGDFKVQHSEPSDHGGAAQTISGSKGACSFSGNLADGCIITVTKNNGCGTLSFTRIGTN</sequence>
<feature type="signal peptide" evidence="1">
    <location>
        <begin position="1"/>
        <end position="18"/>
    </location>
</feature>
<name>A0ABR4E170_9PEZI</name>
<gene>
    <name evidence="2" type="ORF">FJTKL_01326</name>
</gene>
<accession>A0ABR4E170</accession>
<dbReference type="Proteomes" id="UP001600888">
    <property type="component" value="Unassembled WGS sequence"/>
</dbReference>
<evidence type="ECO:0000256" key="1">
    <source>
        <dbReference type="SAM" id="SignalP"/>
    </source>
</evidence>
<comment type="caution">
    <text evidence="2">The sequence shown here is derived from an EMBL/GenBank/DDBJ whole genome shotgun (WGS) entry which is preliminary data.</text>
</comment>
<evidence type="ECO:0000313" key="3">
    <source>
        <dbReference type="Proteomes" id="UP001600888"/>
    </source>
</evidence>
<proteinExistence type="predicted"/>
<protein>
    <submittedName>
        <fullName evidence="2">Uncharacterized protein</fullName>
    </submittedName>
</protein>
<reference evidence="2 3" key="1">
    <citation type="submission" date="2024-03" db="EMBL/GenBank/DDBJ databases">
        <title>A high-quality draft genome sequence of Diaporthe vaccinii, a causative agent of upright dieback and viscid rot disease in cranberry plants.</title>
        <authorList>
            <person name="Sarrasin M."/>
            <person name="Lang B.F."/>
            <person name="Burger G."/>
        </authorList>
    </citation>
    <scope>NUCLEOTIDE SEQUENCE [LARGE SCALE GENOMIC DNA]</scope>
    <source>
        <strain evidence="2 3">IS7</strain>
    </source>
</reference>
<evidence type="ECO:0000313" key="2">
    <source>
        <dbReference type="EMBL" id="KAL2276159.1"/>
    </source>
</evidence>
<keyword evidence="3" id="KW-1185">Reference proteome</keyword>
<dbReference type="EMBL" id="JBAWTH010000121">
    <property type="protein sequence ID" value="KAL2276159.1"/>
    <property type="molecule type" value="Genomic_DNA"/>
</dbReference>
<feature type="chain" id="PRO_5045125375" evidence="1">
    <location>
        <begin position="19"/>
        <end position="86"/>
    </location>
</feature>
<organism evidence="2 3">
    <name type="scientific">Diaporthe vaccinii</name>
    <dbReference type="NCBI Taxonomy" id="105482"/>
    <lineage>
        <taxon>Eukaryota</taxon>
        <taxon>Fungi</taxon>
        <taxon>Dikarya</taxon>
        <taxon>Ascomycota</taxon>
        <taxon>Pezizomycotina</taxon>
        <taxon>Sordariomycetes</taxon>
        <taxon>Sordariomycetidae</taxon>
        <taxon>Diaporthales</taxon>
        <taxon>Diaporthaceae</taxon>
        <taxon>Diaporthe</taxon>
        <taxon>Diaporthe eres species complex</taxon>
    </lineage>
</organism>